<dbReference type="PANTHER" id="PTHR24365">
    <property type="entry name" value="TOLL-LIKE RECEPTOR"/>
    <property type="match status" value="1"/>
</dbReference>
<feature type="compositionally biased region" description="Polar residues" evidence="9">
    <location>
        <begin position="213"/>
        <end position="223"/>
    </location>
</feature>
<feature type="region of interest" description="Disordered" evidence="9">
    <location>
        <begin position="202"/>
        <end position="273"/>
    </location>
</feature>
<dbReference type="KEGG" id="clus:A9F13_01g09229"/>
<dbReference type="PANTHER" id="PTHR24365:SF541">
    <property type="entry name" value="PROTEIN TOLL-RELATED"/>
    <property type="match status" value="1"/>
</dbReference>
<evidence type="ECO:0000256" key="1">
    <source>
        <dbReference type="ARBA" id="ARBA00004167"/>
    </source>
</evidence>
<dbReference type="Gene3D" id="3.80.10.10">
    <property type="entry name" value="Ribonuclease Inhibitor"/>
    <property type="match status" value="1"/>
</dbReference>
<dbReference type="InterPro" id="IPR032675">
    <property type="entry name" value="LRR_dom_sf"/>
</dbReference>
<name>A0AA91Q4X9_CLALS</name>
<dbReference type="GO" id="GO:0005886">
    <property type="term" value="C:plasma membrane"/>
    <property type="evidence" value="ECO:0007669"/>
    <property type="project" value="TreeGrafter"/>
</dbReference>
<dbReference type="EMBL" id="LYUB02000001">
    <property type="protein sequence ID" value="OVF11410.1"/>
    <property type="molecule type" value="Genomic_DNA"/>
</dbReference>
<evidence type="ECO:0000256" key="4">
    <source>
        <dbReference type="ARBA" id="ARBA00022729"/>
    </source>
</evidence>
<sequence length="873" mass="95207">MSQPSLSGKYVEIQNAFRDQVDMIKYKRTVQIKLSSFPSNVSLSDIFEALNEICHHLGAPLRLERIILAGNELTTLPQEFSLISGPSLRYLDLHNNAFTNLPSILASACPNLEGLDVSGNYLTSLPRSVLQNLPELKVLSLKRNNFSFLNPFLGEMINLEAINASENPLIMPSIEVMKNMPGGTNDLKAYLLSHSTILEQQIQHQVSQSQKQAPSTPNVSRTRSFSDTRSKSSKASRRMGFIVNSSKATPDEANGSSTTSESTPSKPERKLSLPTYDKNDFISFSQPQADMSFTSTYTLSTASNSRSVSPSSNSTVTTSRPVSRSRSRSNTLREIDSVLESNDLADSNQKSGAYFRRLSTLQERPGDEAFRASQEELVEKEDSTKTASKDGGIDVSPTKPILKKSSNASQHQSSPANVNLQSSVSGIDHSQCSHDLSTALKVARKMLFSFSEVHLSVKRFTGFCSDRKVSMKVVPLLHTTKGNIDFLVETLEAAEDKGENQASIMDAVQTCIISFKQIFSLISENFATFVAKIDVCFVRMVYLTLFGSFNEMQNAFKLLLKTSTPQKIPLARNLSSLALDGKSRILQPTFDESANSNQDAVSNTLNADSSISPTEIDEKLYQAIALATTNAQIVFGQLTKSINKSAIASANTNSTQMNSTVSAKFKELTSVCLSSMDITKRLITKLSTIRSNQTQQNRKLFWDDINLFLKAIIQTFSSVKAIMKDVPILNEVRQSMAHLTKTTKDLTLLLEVSSYKSMSDASVPLPVNSSVNLNGILSPSTATSTNSASTVNLSQMGTTAVRTPLVATVGSAAASAILPRSDSHTAMANSNNTVPMSINIPPSVASDVLNTGLHTAPVQSMEQFYAKNVNPFD</sequence>
<dbReference type="InterPro" id="IPR019487">
    <property type="entry name" value="RAM_signalling_pathway_SOG2"/>
</dbReference>
<protein>
    <recommendedName>
        <fullName evidence="12">Leucine-rich repeat-containing protein</fullName>
    </recommendedName>
</protein>
<evidence type="ECO:0000313" key="10">
    <source>
        <dbReference type="EMBL" id="OVF11410.1"/>
    </source>
</evidence>
<dbReference type="InterPro" id="IPR001611">
    <property type="entry name" value="Leu-rich_rpt"/>
</dbReference>
<keyword evidence="6" id="KW-1133">Transmembrane helix</keyword>
<evidence type="ECO:0000256" key="3">
    <source>
        <dbReference type="ARBA" id="ARBA00022692"/>
    </source>
</evidence>
<evidence type="ECO:0000256" key="9">
    <source>
        <dbReference type="SAM" id="MobiDB-lite"/>
    </source>
</evidence>
<evidence type="ECO:0000256" key="6">
    <source>
        <dbReference type="ARBA" id="ARBA00022989"/>
    </source>
</evidence>
<dbReference type="PROSITE" id="PS51450">
    <property type="entry name" value="LRR"/>
    <property type="match status" value="2"/>
</dbReference>
<evidence type="ECO:0000313" key="11">
    <source>
        <dbReference type="Proteomes" id="UP000195602"/>
    </source>
</evidence>
<dbReference type="SUPFAM" id="SSF52058">
    <property type="entry name" value="L domain-like"/>
    <property type="match status" value="1"/>
</dbReference>
<evidence type="ECO:0008006" key="12">
    <source>
        <dbReference type="Google" id="ProtNLM"/>
    </source>
</evidence>
<evidence type="ECO:0000256" key="2">
    <source>
        <dbReference type="ARBA" id="ARBA00022614"/>
    </source>
</evidence>
<keyword evidence="8" id="KW-0325">Glycoprotein</keyword>
<dbReference type="Pfam" id="PF13855">
    <property type="entry name" value="LRR_8"/>
    <property type="match status" value="1"/>
</dbReference>
<feature type="region of interest" description="Disordered" evidence="9">
    <location>
        <begin position="375"/>
        <end position="421"/>
    </location>
</feature>
<dbReference type="GO" id="GO:0007165">
    <property type="term" value="P:signal transduction"/>
    <property type="evidence" value="ECO:0007669"/>
    <property type="project" value="TreeGrafter"/>
</dbReference>
<dbReference type="AlphaFoldDB" id="A0AA91Q4X9"/>
<gene>
    <name evidence="10" type="ORF">A9F13_01g09229</name>
</gene>
<feature type="compositionally biased region" description="Low complexity" evidence="9">
    <location>
        <begin position="256"/>
        <end position="265"/>
    </location>
</feature>
<dbReference type="Pfam" id="PF00560">
    <property type="entry name" value="LRR_1"/>
    <property type="match status" value="1"/>
</dbReference>
<evidence type="ECO:0000256" key="8">
    <source>
        <dbReference type="ARBA" id="ARBA00023180"/>
    </source>
</evidence>
<keyword evidence="2" id="KW-0433">Leucine-rich repeat</keyword>
<keyword evidence="5" id="KW-0677">Repeat</keyword>
<evidence type="ECO:0000256" key="7">
    <source>
        <dbReference type="ARBA" id="ARBA00023136"/>
    </source>
</evidence>
<feature type="compositionally biased region" description="Low complexity" evidence="9">
    <location>
        <begin position="301"/>
        <end position="330"/>
    </location>
</feature>
<reference evidence="10 11" key="1">
    <citation type="submission" date="2017-04" db="EMBL/GenBank/DDBJ databases">
        <title>Draft genome of the yeast Clavispora lusitaniae type strain CBS 6936.</title>
        <authorList>
            <person name="Durrens P."/>
            <person name="Klopp C."/>
            <person name="Biteau N."/>
            <person name="Fitton-Ouhabi V."/>
            <person name="Dementhon K."/>
            <person name="Accoceberry I."/>
            <person name="Sherman D.J."/>
            <person name="Noel T."/>
        </authorList>
    </citation>
    <scope>NUCLEOTIDE SEQUENCE [LARGE SCALE GENOMIC DNA]</scope>
    <source>
        <strain evidence="10 11">CBS 6936</strain>
    </source>
</reference>
<comment type="subcellular location">
    <subcellularLocation>
        <location evidence="1">Membrane</location>
        <topology evidence="1">Single-pass membrane protein</topology>
    </subcellularLocation>
</comment>
<organism evidence="10 11">
    <name type="scientific">Clavispora lusitaniae</name>
    <name type="common">Candida lusitaniae</name>
    <dbReference type="NCBI Taxonomy" id="36911"/>
    <lineage>
        <taxon>Eukaryota</taxon>
        <taxon>Fungi</taxon>
        <taxon>Dikarya</taxon>
        <taxon>Ascomycota</taxon>
        <taxon>Saccharomycotina</taxon>
        <taxon>Pichiomycetes</taxon>
        <taxon>Metschnikowiaceae</taxon>
        <taxon>Clavispora</taxon>
    </lineage>
</organism>
<keyword evidence="4" id="KW-0732">Signal</keyword>
<dbReference type="GO" id="GO:0038023">
    <property type="term" value="F:signaling receptor activity"/>
    <property type="evidence" value="ECO:0007669"/>
    <property type="project" value="TreeGrafter"/>
</dbReference>
<dbReference type="SMART" id="SM00369">
    <property type="entry name" value="LRR_TYP"/>
    <property type="match status" value="4"/>
</dbReference>
<accession>A0AA91Q4X9</accession>
<feature type="compositionally biased region" description="Low complexity" evidence="9">
    <location>
        <begin position="202"/>
        <end position="212"/>
    </location>
</feature>
<proteinExistence type="predicted"/>
<comment type="caution">
    <text evidence="10">The sequence shown here is derived from an EMBL/GenBank/DDBJ whole genome shotgun (WGS) entry which is preliminary data.</text>
</comment>
<feature type="compositionally biased region" description="Basic and acidic residues" evidence="9">
    <location>
        <begin position="380"/>
        <end position="392"/>
    </location>
</feature>
<keyword evidence="3" id="KW-0812">Transmembrane</keyword>
<dbReference type="Proteomes" id="UP000195602">
    <property type="component" value="Unassembled WGS sequence"/>
</dbReference>
<dbReference type="Pfam" id="PF10428">
    <property type="entry name" value="SOG2"/>
    <property type="match status" value="2"/>
</dbReference>
<dbReference type="SMART" id="SM00364">
    <property type="entry name" value="LRR_BAC"/>
    <property type="match status" value="3"/>
</dbReference>
<evidence type="ECO:0000256" key="5">
    <source>
        <dbReference type="ARBA" id="ARBA00022737"/>
    </source>
</evidence>
<feature type="compositionally biased region" description="Polar residues" evidence="9">
    <location>
        <begin position="404"/>
        <end position="421"/>
    </location>
</feature>
<feature type="region of interest" description="Disordered" evidence="9">
    <location>
        <begin position="301"/>
        <end position="334"/>
    </location>
</feature>
<keyword evidence="7" id="KW-0472">Membrane</keyword>
<dbReference type="InterPro" id="IPR003591">
    <property type="entry name" value="Leu-rich_rpt_typical-subtyp"/>
</dbReference>